<reference evidence="12 13" key="1">
    <citation type="submission" date="2017-08" db="EMBL/GenBank/DDBJ databases">
        <title>A Genome Sequence of Oceanimonas doudoroffii ATCC 27123T.</title>
        <authorList>
            <person name="Brennan M.A."/>
            <person name="Maclea K.S."/>
            <person name="Mcclelland W.D."/>
            <person name="Trachtenberg A.M."/>
        </authorList>
    </citation>
    <scope>NUCLEOTIDE SEQUENCE [LARGE SCALE GENOMIC DNA]</scope>
    <source>
        <strain evidence="12 13">ATCC 27123</strain>
    </source>
</reference>
<dbReference type="Proteomes" id="UP000242757">
    <property type="component" value="Unassembled WGS sequence"/>
</dbReference>
<dbReference type="RefSeq" id="WP_094200056.1">
    <property type="nucleotide sequence ID" value="NZ_NBIM01000001.1"/>
</dbReference>
<evidence type="ECO:0000256" key="7">
    <source>
        <dbReference type="NCBIfam" id="TIGR02488"/>
    </source>
</evidence>
<keyword evidence="12" id="KW-0282">Flagellum</keyword>
<dbReference type="InterPro" id="IPR037925">
    <property type="entry name" value="FlgE/F/G-like"/>
</dbReference>
<evidence type="ECO:0000256" key="1">
    <source>
        <dbReference type="ARBA" id="ARBA00004117"/>
    </source>
</evidence>
<dbReference type="InterPro" id="IPR010930">
    <property type="entry name" value="Flg_bb/hook_C_dom"/>
</dbReference>
<comment type="similarity">
    <text evidence="2 8">Belongs to the flagella basal body rod proteins family.</text>
</comment>
<keyword evidence="13" id="KW-1185">Reference proteome</keyword>
<dbReference type="PANTHER" id="PTHR30435">
    <property type="entry name" value="FLAGELLAR PROTEIN"/>
    <property type="match status" value="1"/>
</dbReference>
<evidence type="ECO:0000256" key="6">
    <source>
        <dbReference type="ARBA" id="ARBA00032912"/>
    </source>
</evidence>
<dbReference type="InterPro" id="IPR019776">
    <property type="entry name" value="Flagellar_basal_body_rod_CS"/>
</dbReference>
<evidence type="ECO:0000256" key="2">
    <source>
        <dbReference type="ARBA" id="ARBA00009677"/>
    </source>
</evidence>
<dbReference type="InterPro" id="IPR020013">
    <property type="entry name" value="Flagellar_FlgE/F/G"/>
</dbReference>
<dbReference type="NCBIfam" id="TIGR03506">
    <property type="entry name" value="FlgEFG_subfam"/>
    <property type="match status" value="2"/>
</dbReference>
<feature type="domain" description="Flagellar basal-body/hook protein C-terminal" evidence="10">
    <location>
        <begin position="216"/>
        <end position="260"/>
    </location>
</feature>
<comment type="caution">
    <text evidence="12">The sequence shown here is derived from an EMBL/GenBank/DDBJ whole genome shotgun (WGS) entry which is preliminary data.</text>
</comment>
<proteinExistence type="inferred from homology"/>
<dbReference type="Pfam" id="PF22692">
    <property type="entry name" value="LlgE_F_G_D1"/>
    <property type="match status" value="1"/>
</dbReference>
<dbReference type="PANTHER" id="PTHR30435:SF19">
    <property type="entry name" value="FLAGELLAR BASAL-BODY ROD PROTEIN FLGG"/>
    <property type="match status" value="1"/>
</dbReference>
<evidence type="ECO:0000313" key="13">
    <source>
        <dbReference type="Proteomes" id="UP000242757"/>
    </source>
</evidence>
<gene>
    <name evidence="12" type="primary">flgG</name>
    <name evidence="12" type="ORF">B6S08_07260</name>
</gene>
<dbReference type="EMBL" id="NBIM01000001">
    <property type="protein sequence ID" value="OXY83282.1"/>
    <property type="molecule type" value="Genomic_DNA"/>
</dbReference>
<organism evidence="12 13">
    <name type="scientific">Oceanimonas doudoroffii</name>
    <dbReference type="NCBI Taxonomy" id="84158"/>
    <lineage>
        <taxon>Bacteria</taxon>
        <taxon>Pseudomonadati</taxon>
        <taxon>Pseudomonadota</taxon>
        <taxon>Gammaproteobacteria</taxon>
        <taxon>Aeromonadales</taxon>
        <taxon>Aeromonadaceae</taxon>
        <taxon>Oceanimonas</taxon>
    </lineage>
</organism>
<comment type="subcellular location">
    <subcellularLocation>
        <location evidence="1 8">Bacterial flagellum basal body</location>
    </subcellularLocation>
</comment>
<keyword evidence="4 8" id="KW-0975">Bacterial flagellum</keyword>
<name>A0A233RIR1_9GAMM</name>
<evidence type="ECO:0000256" key="4">
    <source>
        <dbReference type="ARBA" id="ARBA00023143"/>
    </source>
</evidence>
<dbReference type="NCBIfam" id="TIGR02488">
    <property type="entry name" value="flgG_G_neg"/>
    <property type="match status" value="1"/>
</dbReference>
<dbReference type="GO" id="GO:0071978">
    <property type="term" value="P:bacterial-type flagellum-dependent swarming motility"/>
    <property type="evidence" value="ECO:0007669"/>
    <property type="project" value="TreeGrafter"/>
</dbReference>
<feature type="domain" description="Flagellar basal body rod protein N-terminal" evidence="9">
    <location>
        <begin position="10"/>
        <end position="35"/>
    </location>
</feature>
<keyword evidence="12" id="KW-0966">Cell projection</keyword>
<dbReference type="GO" id="GO:0009426">
    <property type="term" value="C:bacterial-type flagellum basal body, distal rod"/>
    <property type="evidence" value="ECO:0007669"/>
    <property type="project" value="UniProtKB-UniRule"/>
</dbReference>
<dbReference type="InterPro" id="IPR001444">
    <property type="entry name" value="Flag_bb_rod_N"/>
</dbReference>
<evidence type="ECO:0000256" key="3">
    <source>
        <dbReference type="ARBA" id="ARBA00017948"/>
    </source>
</evidence>
<keyword evidence="12" id="KW-0969">Cilium</keyword>
<evidence type="ECO:0000256" key="5">
    <source>
        <dbReference type="ARBA" id="ARBA00025933"/>
    </source>
</evidence>
<accession>A0A233RIR1</accession>
<feature type="domain" description="Flagellar hook protein FlgE/F/G-like D1" evidence="11">
    <location>
        <begin position="96"/>
        <end position="160"/>
    </location>
</feature>
<dbReference type="InterPro" id="IPR053967">
    <property type="entry name" value="LlgE_F_G-like_D1"/>
</dbReference>
<dbReference type="OrthoDB" id="9804559at2"/>
<sequence length="262" mass="27579">MNPALWISKTGLDAQQTNISVTSNNLANASTVGFKKGRAIFEDLLYQNIHQPGGRATADSNLPSGLMLGAGSKVVATQKSFTQGSVQTTDNALDVMIDGRGFFEVLLPDGTTGYTRNGQFALNEEGIIVTPGNGYPVLPEMQIPENAQSISVGTNGEVSVQLAGQADSQVIGQLIVTDFANPAGLQPKGENLFLATQSSGAPLQGIAGADGFGTLKQGMLETSNVNVTEELVNLIQAQRVYEMNSKVISAVDDMLAYVNQQL</sequence>
<evidence type="ECO:0000259" key="11">
    <source>
        <dbReference type="Pfam" id="PF22692"/>
    </source>
</evidence>
<dbReference type="AlphaFoldDB" id="A0A233RIR1"/>
<evidence type="ECO:0000259" key="9">
    <source>
        <dbReference type="Pfam" id="PF00460"/>
    </source>
</evidence>
<evidence type="ECO:0000256" key="8">
    <source>
        <dbReference type="RuleBase" id="RU362116"/>
    </source>
</evidence>
<dbReference type="Pfam" id="PF00460">
    <property type="entry name" value="Flg_bb_rod"/>
    <property type="match status" value="1"/>
</dbReference>
<dbReference type="PROSITE" id="PS00588">
    <property type="entry name" value="FLAGELLA_BB_ROD"/>
    <property type="match status" value="1"/>
</dbReference>
<dbReference type="InterPro" id="IPR012834">
    <property type="entry name" value="FlgG_G_neg"/>
</dbReference>
<evidence type="ECO:0000313" key="12">
    <source>
        <dbReference type="EMBL" id="OXY83282.1"/>
    </source>
</evidence>
<comment type="subunit">
    <text evidence="5 8">The basal body constitutes a major portion of the flagellar organelle and consists of four rings (L,P,S, and M) mounted on a central rod. The rod consists of about 26 subunits of FlgG in the distal portion, and FlgB, FlgC and FlgF are thought to build up the proximal portion of the rod with about 6 subunits each.</text>
</comment>
<dbReference type="Pfam" id="PF06429">
    <property type="entry name" value="Flg_bbr_C"/>
    <property type="match status" value="1"/>
</dbReference>
<dbReference type="SUPFAM" id="SSF117143">
    <property type="entry name" value="Flagellar hook protein flgE"/>
    <property type="match status" value="1"/>
</dbReference>
<protein>
    <recommendedName>
        <fullName evidence="3 7">Flagellar basal-body rod protein FlgG</fullName>
    </recommendedName>
    <alternativeName>
        <fullName evidence="6 8">Distal rod protein</fullName>
    </alternativeName>
</protein>
<evidence type="ECO:0000259" key="10">
    <source>
        <dbReference type="Pfam" id="PF06429"/>
    </source>
</evidence>